<protein>
    <submittedName>
        <fullName evidence="2">Uncharacterized protein</fullName>
    </submittedName>
</protein>
<dbReference type="Proteomes" id="UP000734854">
    <property type="component" value="Unassembled WGS sequence"/>
</dbReference>
<gene>
    <name evidence="2" type="ORF">ZIOFF_062984</name>
</gene>
<keyword evidence="3" id="KW-1185">Reference proteome</keyword>
<feature type="compositionally biased region" description="Low complexity" evidence="1">
    <location>
        <begin position="152"/>
        <end position="163"/>
    </location>
</feature>
<feature type="compositionally biased region" description="Polar residues" evidence="1">
    <location>
        <begin position="164"/>
        <end position="173"/>
    </location>
</feature>
<feature type="region of interest" description="Disordered" evidence="1">
    <location>
        <begin position="315"/>
        <end position="358"/>
    </location>
</feature>
<feature type="region of interest" description="Disordered" evidence="1">
    <location>
        <begin position="269"/>
        <end position="288"/>
    </location>
</feature>
<proteinExistence type="predicted"/>
<feature type="region of interest" description="Disordered" evidence="1">
    <location>
        <begin position="103"/>
        <end position="173"/>
    </location>
</feature>
<sequence>MRQSAKSYRSFGYIIDQRRVAMIPKESYPQALLFLPTDLSSEMGREAVNAAPTSGRRKRSSKDPMAKKLDPLKERSRGSFPPSIAASGASKAGRFRFCDSSSKESLADGSKTATGSPRSAPPNSRNVAFNSKITAKAVRRKIGSTNFSKQMSTTTPTSSATPPIQASISPEVPTDNSSVTPACFAAGHVIVGVHDRRKCRPRGILSVGGGRELEIPEFNGGVADPIRVSVTPPPPAAASINWLSSPSKNGNLGHCPAEASIDWLLSPGEDEEVPSPELNSPCSETTPPSGVMILRTPTSGDGVSPFSSILERIAKTSQSKHRQPRHSLVEDHVTSAPSLHSSSTKNNNLCQPRPQRHNANRQTTCCGLSFQFGSIETSSNSVDLDRFQHLSPSDNIDQTRMPGYRWLSDDEDDLNCLKEDRASLISDHMESNGGNNQNGHIAAAGFGSVEFVFEAEKTGAKGPIRGPISSAESISMEGIVVAASDDSDWTMSYKNHLFECARPSEQEQELSSSHPTAVEVHINNQNTGTS</sequence>
<evidence type="ECO:0000313" key="3">
    <source>
        <dbReference type="Proteomes" id="UP000734854"/>
    </source>
</evidence>
<dbReference type="PANTHER" id="PTHR36022">
    <property type="entry name" value="GPI-ANCHORED ADHESIN-LIKE PROTEIN"/>
    <property type="match status" value="1"/>
</dbReference>
<feature type="region of interest" description="Disordered" evidence="1">
    <location>
        <begin position="504"/>
        <end position="530"/>
    </location>
</feature>
<feature type="compositionally biased region" description="Basic and acidic residues" evidence="1">
    <location>
        <begin position="61"/>
        <end position="77"/>
    </location>
</feature>
<dbReference type="EMBL" id="JACMSC010000017">
    <property type="protein sequence ID" value="KAG6479518.1"/>
    <property type="molecule type" value="Genomic_DNA"/>
</dbReference>
<reference evidence="2 3" key="1">
    <citation type="submission" date="2020-08" db="EMBL/GenBank/DDBJ databases">
        <title>Plant Genome Project.</title>
        <authorList>
            <person name="Zhang R.-G."/>
        </authorList>
    </citation>
    <scope>NUCLEOTIDE SEQUENCE [LARGE SCALE GENOMIC DNA]</scope>
    <source>
        <tissue evidence="2">Rhizome</tissue>
    </source>
</reference>
<feature type="compositionally biased region" description="Polar residues" evidence="1">
    <location>
        <begin position="277"/>
        <end position="288"/>
    </location>
</feature>
<dbReference type="PANTHER" id="PTHR36022:SF1">
    <property type="entry name" value="GPI-ANCHORED ADHESIN-LIKE PROTEIN"/>
    <property type="match status" value="1"/>
</dbReference>
<accession>A0A8J5KJS2</accession>
<name>A0A8J5KJS2_ZINOF</name>
<feature type="region of interest" description="Disordered" evidence="1">
    <location>
        <begin position="47"/>
        <end position="87"/>
    </location>
</feature>
<evidence type="ECO:0000256" key="1">
    <source>
        <dbReference type="SAM" id="MobiDB-lite"/>
    </source>
</evidence>
<organism evidence="2 3">
    <name type="scientific">Zingiber officinale</name>
    <name type="common">Ginger</name>
    <name type="synonym">Amomum zingiber</name>
    <dbReference type="NCBI Taxonomy" id="94328"/>
    <lineage>
        <taxon>Eukaryota</taxon>
        <taxon>Viridiplantae</taxon>
        <taxon>Streptophyta</taxon>
        <taxon>Embryophyta</taxon>
        <taxon>Tracheophyta</taxon>
        <taxon>Spermatophyta</taxon>
        <taxon>Magnoliopsida</taxon>
        <taxon>Liliopsida</taxon>
        <taxon>Zingiberales</taxon>
        <taxon>Zingiberaceae</taxon>
        <taxon>Zingiber</taxon>
    </lineage>
</organism>
<feature type="compositionally biased region" description="Polar residues" evidence="1">
    <location>
        <begin position="111"/>
        <end position="133"/>
    </location>
</feature>
<dbReference type="AlphaFoldDB" id="A0A8J5KJS2"/>
<feature type="compositionally biased region" description="Polar residues" evidence="1">
    <location>
        <begin position="335"/>
        <end position="350"/>
    </location>
</feature>
<comment type="caution">
    <text evidence="2">The sequence shown here is derived from an EMBL/GenBank/DDBJ whole genome shotgun (WGS) entry which is preliminary data.</text>
</comment>
<evidence type="ECO:0000313" key="2">
    <source>
        <dbReference type="EMBL" id="KAG6479518.1"/>
    </source>
</evidence>